<evidence type="ECO:0000313" key="1">
    <source>
        <dbReference type="EMBL" id="GAA5807168.1"/>
    </source>
</evidence>
<evidence type="ECO:0008006" key="3">
    <source>
        <dbReference type="Google" id="ProtNLM"/>
    </source>
</evidence>
<name>A0ABP9YJZ0_9FUNG</name>
<comment type="caution">
    <text evidence="1">The sequence shown here is derived from an EMBL/GenBank/DDBJ whole genome shotgun (WGS) entry which is preliminary data.</text>
</comment>
<accession>A0ABP9YJZ0</accession>
<proteinExistence type="predicted"/>
<keyword evidence="2" id="KW-1185">Reference proteome</keyword>
<evidence type="ECO:0000313" key="2">
    <source>
        <dbReference type="Proteomes" id="UP001473302"/>
    </source>
</evidence>
<reference evidence="1 2" key="1">
    <citation type="submission" date="2024-04" db="EMBL/GenBank/DDBJ databases">
        <title>genome sequences of Mucor flavus KT1a and Helicostylum pulchrum KT1b strains isolated from the surface of a dry-aged beef.</title>
        <authorList>
            <person name="Toyotome T."/>
            <person name="Hosono M."/>
            <person name="Torimaru M."/>
            <person name="Fukuda K."/>
            <person name="Mikami N."/>
        </authorList>
    </citation>
    <scope>NUCLEOTIDE SEQUENCE [LARGE SCALE GENOMIC DNA]</scope>
    <source>
        <strain evidence="1 2">KT1a</strain>
    </source>
</reference>
<gene>
    <name evidence="1" type="ORF">MFLAVUS_000522</name>
</gene>
<dbReference type="Proteomes" id="UP001473302">
    <property type="component" value="Unassembled WGS sequence"/>
</dbReference>
<dbReference type="EMBL" id="BAABUK010000002">
    <property type="protein sequence ID" value="GAA5807168.1"/>
    <property type="molecule type" value="Genomic_DNA"/>
</dbReference>
<protein>
    <recommendedName>
        <fullName evidence="3">LAGLIDADG endonuclease</fullName>
    </recommendedName>
</protein>
<sequence length="110" mass="12967">MRLDYHTPALSQSDRGYLRNLFDILLSTDTKTSCSSSTETKFVSYRDGQYENTYFKSREGVISFLNKILESDSFMNTQKLWKLSGEGKFIDMMRHILTDYYQNHRRSVPN</sequence>
<organism evidence="1 2">
    <name type="scientific">Mucor flavus</name>
    <dbReference type="NCBI Taxonomy" id="439312"/>
    <lineage>
        <taxon>Eukaryota</taxon>
        <taxon>Fungi</taxon>
        <taxon>Fungi incertae sedis</taxon>
        <taxon>Mucoromycota</taxon>
        <taxon>Mucoromycotina</taxon>
        <taxon>Mucoromycetes</taxon>
        <taxon>Mucorales</taxon>
        <taxon>Mucorineae</taxon>
        <taxon>Mucoraceae</taxon>
        <taxon>Mucor</taxon>
    </lineage>
</organism>